<dbReference type="EMBL" id="CAAALY010266695">
    <property type="protein sequence ID" value="VEL40842.1"/>
    <property type="molecule type" value="Genomic_DNA"/>
</dbReference>
<evidence type="ECO:0000313" key="3">
    <source>
        <dbReference type="Proteomes" id="UP000784294"/>
    </source>
</evidence>
<evidence type="ECO:0000256" key="1">
    <source>
        <dbReference type="SAM" id="MobiDB-lite"/>
    </source>
</evidence>
<protein>
    <submittedName>
        <fullName evidence="2">Uncharacterized protein</fullName>
    </submittedName>
</protein>
<sequence>METGKEALSIITSNEAALPATVSANGSLICEDADMQESPHSFPSISDATSAVAFAPLLGSAGGGNSCSPDCVIPSSVTGAQLQRQNQGSPGLSVDEGADSPEISPRVGHAGWVDAGLLRRQACLSTATLKRLAGISFCGQPNTVVQGRPVELSQGLNALMQYCLSYYKQVRITLPSLMLNFFNL</sequence>
<accession>A0A3S5BA59</accession>
<proteinExistence type="predicted"/>
<comment type="caution">
    <text evidence="2">The sequence shown here is derived from an EMBL/GenBank/DDBJ whole genome shotgun (WGS) entry which is preliminary data.</text>
</comment>
<feature type="region of interest" description="Disordered" evidence="1">
    <location>
        <begin position="83"/>
        <end position="105"/>
    </location>
</feature>
<reference evidence="2" key="1">
    <citation type="submission" date="2018-11" db="EMBL/GenBank/DDBJ databases">
        <authorList>
            <consortium name="Pathogen Informatics"/>
        </authorList>
    </citation>
    <scope>NUCLEOTIDE SEQUENCE</scope>
</reference>
<dbReference type="AlphaFoldDB" id="A0A3S5BA59"/>
<name>A0A3S5BA59_9PLAT</name>
<keyword evidence="3" id="KW-1185">Reference proteome</keyword>
<gene>
    <name evidence="2" type="ORF">PXEA_LOCUS34282</name>
</gene>
<dbReference type="Proteomes" id="UP000784294">
    <property type="component" value="Unassembled WGS sequence"/>
</dbReference>
<organism evidence="2 3">
    <name type="scientific">Protopolystoma xenopodis</name>
    <dbReference type="NCBI Taxonomy" id="117903"/>
    <lineage>
        <taxon>Eukaryota</taxon>
        <taxon>Metazoa</taxon>
        <taxon>Spiralia</taxon>
        <taxon>Lophotrochozoa</taxon>
        <taxon>Platyhelminthes</taxon>
        <taxon>Monogenea</taxon>
        <taxon>Polyopisthocotylea</taxon>
        <taxon>Polystomatidea</taxon>
        <taxon>Polystomatidae</taxon>
        <taxon>Protopolystoma</taxon>
    </lineage>
</organism>
<evidence type="ECO:0000313" key="2">
    <source>
        <dbReference type="EMBL" id="VEL40842.1"/>
    </source>
</evidence>